<feature type="transmembrane region" description="Helical" evidence="1">
    <location>
        <begin position="127"/>
        <end position="147"/>
    </location>
</feature>
<proteinExistence type="predicted"/>
<dbReference type="AlphaFoldDB" id="A0AAD4WFC0"/>
<dbReference type="EMBL" id="JAJFAZ020000002">
    <property type="protein sequence ID" value="KAI5342435.1"/>
    <property type="molecule type" value="Genomic_DNA"/>
</dbReference>
<dbReference type="Proteomes" id="UP001054821">
    <property type="component" value="Chromosome 2"/>
</dbReference>
<keyword evidence="1" id="KW-0472">Membrane</keyword>
<name>A0AAD4WFC0_PRUDU</name>
<evidence type="ECO:0000256" key="1">
    <source>
        <dbReference type="SAM" id="Phobius"/>
    </source>
</evidence>
<dbReference type="InterPro" id="IPR015683">
    <property type="entry name" value="Ionotropic_Glu_rcpt"/>
</dbReference>
<keyword evidence="1" id="KW-0812">Transmembrane</keyword>
<gene>
    <name evidence="2" type="ORF">L3X38_010310</name>
</gene>
<keyword evidence="1" id="KW-1133">Transmembrane helix</keyword>
<sequence length="186" mass="20592">MASLASLLTVQQLQPTVSDIKDVLRNEDNVGFTENTYINELWKQLGFDDSKIKMFPSFEECDELLSKAFSKRSSLILDLSQAVLNVTQGEVIMNTENKWYGVEKNCVYNSNPKVARYSLGLASFLDLFLIAGVASILALIICVASFLHNKDIGIAHGEDKGVKASKVSKENKDVNHEPLKGCSDIM</sequence>
<protein>
    <submittedName>
        <fullName evidence="2">Uncharacterized protein</fullName>
    </submittedName>
</protein>
<evidence type="ECO:0000313" key="3">
    <source>
        <dbReference type="Proteomes" id="UP001054821"/>
    </source>
</evidence>
<accession>A0AAD4WFC0</accession>
<organism evidence="2 3">
    <name type="scientific">Prunus dulcis</name>
    <name type="common">Almond</name>
    <name type="synonym">Amygdalus dulcis</name>
    <dbReference type="NCBI Taxonomy" id="3755"/>
    <lineage>
        <taxon>Eukaryota</taxon>
        <taxon>Viridiplantae</taxon>
        <taxon>Streptophyta</taxon>
        <taxon>Embryophyta</taxon>
        <taxon>Tracheophyta</taxon>
        <taxon>Spermatophyta</taxon>
        <taxon>Magnoliopsida</taxon>
        <taxon>eudicotyledons</taxon>
        <taxon>Gunneridae</taxon>
        <taxon>Pentapetalae</taxon>
        <taxon>rosids</taxon>
        <taxon>fabids</taxon>
        <taxon>Rosales</taxon>
        <taxon>Rosaceae</taxon>
        <taxon>Amygdaloideae</taxon>
        <taxon>Amygdaleae</taxon>
        <taxon>Prunus</taxon>
    </lineage>
</organism>
<reference evidence="2 3" key="1">
    <citation type="journal article" date="2022" name="G3 (Bethesda)">
        <title>Whole-genome sequence and methylome profiling of the almond [Prunus dulcis (Mill.) D.A. Webb] cultivar 'Nonpareil'.</title>
        <authorList>
            <person name="D'Amico-Willman K.M."/>
            <person name="Ouma W.Z."/>
            <person name="Meulia T."/>
            <person name="Sideli G.M."/>
            <person name="Gradziel T.M."/>
            <person name="Fresnedo-Ramirez J."/>
        </authorList>
    </citation>
    <scope>NUCLEOTIDE SEQUENCE [LARGE SCALE GENOMIC DNA]</scope>
    <source>
        <strain evidence="2">Clone GOH B32 T37-40</strain>
    </source>
</reference>
<evidence type="ECO:0000313" key="2">
    <source>
        <dbReference type="EMBL" id="KAI5342435.1"/>
    </source>
</evidence>
<keyword evidence="3" id="KW-1185">Reference proteome</keyword>
<dbReference type="PANTHER" id="PTHR18966">
    <property type="entry name" value="IONOTROPIC GLUTAMATE RECEPTOR"/>
    <property type="match status" value="1"/>
</dbReference>
<comment type="caution">
    <text evidence="2">The sequence shown here is derived from an EMBL/GenBank/DDBJ whole genome shotgun (WGS) entry which is preliminary data.</text>
</comment>